<evidence type="ECO:0000256" key="5">
    <source>
        <dbReference type="SAM" id="Phobius"/>
    </source>
</evidence>
<dbReference type="Gene3D" id="1.10.287.950">
    <property type="entry name" value="Methyl-accepting chemotaxis protein"/>
    <property type="match status" value="1"/>
</dbReference>
<gene>
    <name evidence="7" type="ORF">E2F43_01950</name>
</gene>
<dbReference type="Proteomes" id="UP000295554">
    <property type="component" value="Unassembled WGS sequence"/>
</dbReference>
<feature type="transmembrane region" description="Helical" evidence="5">
    <location>
        <begin position="26"/>
        <end position="47"/>
    </location>
</feature>
<dbReference type="InterPro" id="IPR051310">
    <property type="entry name" value="MCP_chemotaxis"/>
</dbReference>
<keyword evidence="5" id="KW-0812">Transmembrane</keyword>
<keyword evidence="5" id="KW-0472">Membrane</keyword>
<accession>A0A4R5LV06</accession>
<dbReference type="GO" id="GO:0007165">
    <property type="term" value="P:signal transduction"/>
    <property type="evidence" value="ECO:0007669"/>
    <property type="project" value="UniProtKB-KW"/>
</dbReference>
<dbReference type="EMBL" id="SMSE01000001">
    <property type="protein sequence ID" value="TDG15028.1"/>
    <property type="molecule type" value="Genomic_DNA"/>
</dbReference>
<dbReference type="PRINTS" id="PR00260">
    <property type="entry name" value="CHEMTRNSDUCR"/>
</dbReference>
<comment type="caution">
    <text evidence="7">The sequence shown here is derived from an EMBL/GenBank/DDBJ whole genome shotgun (WGS) entry which is preliminary data.</text>
</comment>
<feature type="transmembrane region" description="Helical" evidence="5">
    <location>
        <begin position="311"/>
        <end position="332"/>
    </location>
</feature>
<dbReference type="OrthoDB" id="9177152at2"/>
<dbReference type="SUPFAM" id="SSF58104">
    <property type="entry name" value="Methyl-accepting chemotaxis protein (MCP) signaling domain"/>
    <property type="match status" value="1"/>
</dbReference>
<evidence type="ECO:0000256" key="2">
    <source>
        <dbReference type="ARBA" id="ARBA00023224"/>
    </source>
</evidence>
<feature type="domain" description="Methyl-accepting transducer" evidence="6">
    <location>
        <begin position="394"/>
        <end position="630"/>
    </location>
</feature>
<protein>
    <submittedName>
        <fullName evidence="7">Methyl-accepting chemotaxis protein</fullName>
    </submittedName>
</protein>
<keyword evidence="2 4" id="KW-0807">Transducer</keyword>
<dbReference type="AlphaFoldDB" id="A0A4R5LV06"/>
<proteinExistence type="inferred from homology"/>
<comment type="similarity">
    <text evidence="3">Belongs to the methyl-accepting chemotaxis (MCP) protein family.</text>
</comment>
<dbReference type="SMART" id="SM00283">
    <property type="entry name" value="MA"/>
    <property type="match status" value="1"/>
</dbReference>
<evidence type="ECO:0000256" key="1">
    <source>
        <dbReference type="ARBA" id="ARBA00022500"/>
    </source>
</evidence>
<keyword evidence="1" id="KW-0145">Chemotaxis</keyword>
<reference evidence="7 8" key="1">
    <citation type="submission" date="2019-03" db="EMBL/GenBank/DDBJ databases">
        <title>Seongchinamella monodicae gen. nov., sp. nov., a novel member of the Gammaproteobacteria isolated from a tidal mudflat of beach.</title>
        <authorList>
            <person name="Yang H.G."/>
            <person name="Kang J.W."/>
            <person name="Lee S.D."/>
        </authorList>
    </citation>
    <scope>NUCLEOTIDE SEQUENCE [LARGE SCALE GENOMIC DNA]</scope>
    <source>
        <strain evidence="7 8">GH4-78</strain>
    </source>
</reference>
<name>A0A4R5LV06_9GAMM</name>
<dbReference type="GO" id="GO:0006935">
    <property type="term" value="P:chemotaxis"/>
    <property type="evidence" value="ECO:0007669"/>
    <property type="project" value="UniProtKB-KW"/>
</dbReference>
<evidence type="ECO:0000256" key="4">
    <source>
        <dbReference type="PROSITE-ProRule" id="PRU00284"/>
    </source>
</evidence>
<sequence>MPPPMTLIHQRIKTMIKTDKIGAGKLRALLMGLGIIACLGGVTYSFFTIEQESGEEARYGEAADELASLARQVTISARATALGKQGTFIELAQQVKDFEDQLARIDAPELVDEISMVDLNWQPIKRAAQTLLDAAPRIVFVQGVASELETNIEPMQRELSTVVTVLQRQRVSTETLLAAQKAPWLLERMARNVDRTLIGNADSQVAADEFTTDAADFFRIIEGLTRGDELIGINKVTNTAAIEALSNAFRLFSGVSTSVDRIAGASSDLRQASAARRAIGENSVALIDSIAALQPAIASLAVGRLYNQGSLLVLFVAPGLLAIALLVTMMLGQRRRDAYTARGVAEINGALKQISKGDLTVTVAEDNSVTSDIAQGLNATTQHQCQLIRDIRTPFESSVEAINSIGESARAQVEKGREMTRSVVETTETATEMVRTSEEIKTSTAQAAETSDSNCEKVALGYELTKDMSKASVDVRESVQETSKSAKRQGELIQSVTAAAEYIQALNTKISVVAINTRIEAEKAGEYGRPFLGIAESIADLLREAEEEGRKIISEVRMLQNMSADNLASMENTVGTVVTILEYIDRLDSSLEEINSGSDAISKIIRNVDEAAGKSAVSALHMSSSMAEIAERNLEITELNEAAQKGVNSLQRSMHSAVSSLAQFRIDGEGAYSAPVVSEVEDLESIRGATKVYAEEEMSALESAGKKTASL</sequence>
<dbReference type="GO" id="GO:0004888">
    <property type="term" value="F:transmembrane signaling receptor activity"/>
    <property type="evidence" value="ECO:0007669"/>
    <property type="project" value="InterPro"/>
</dbReference>
<dbReference type="GO" id="GO:0005886">
    <property type="term" value="C:plasma membrane"/>
    <property type="evidence" value="ECO:0007669"/>
    <property type="project" value="TreeGrafter"/>
</dbReference>
<dbReference type="InterPro" id="IPR004090">
    <property type="entry name" value="Chemotax_Me-accpt_rcpt"/>
</dbReference>
<evidence type="ECO:0000313" key="8">
    <source>
        <dbReference type="Proteomes" id="UP000295554"/>
    </source>
</evidence>
<dbReference type="PROSITE" id="PS50111">
    <property type="entry name" value="CHEMOTAXIS_TRANSDUC_2"/>
    <property type="match status" value="1"/>
</dbReference>
<dbReference type="PANTHER" id="PTHR43531:SF11">
    <property type="entry name" value="METHYL-ACCEPTING CHEMOTAXIS PROTEIN 3"/>
    <property type="match status" value="1"/>
</dbReference>
<keyword evidence="8" id="KW-1185">Reference proteome</keyword>
<dbReference type="InterPro" id="IPR004089">
    <property type="entry name" value="MCPsignal_dom"/>
</dbReference>
<keyword evidence="5" id="KW-1133">Transmembrane helix</keyword>
<evidence type="ECO:0000256" key="3">
    <source>
        <dbReference type="ARBA" id="ARBA00029447"/>
    </source>
</evidence>
<evidence type="ECO:0000313" key="7">
    <source>
        <dbReference type="EMBL" id="TDG15028.1"/>
    </source>
</evidence>
<dbReference type="Pfam" id="PF00015">
    <property type="entry name" value="MCPsignal"/>
    <property type="match status" value="1"/>
</dbReference>
<evidence type="ECO:0000259" key="6">
    <source>
        <dbReference type="PROSITE" id="PS50111"/>
    </source>
</evidence>
<dbReference type="PANTHER" id="PTHR43531">
    <property type="entry name" value="PROTEIN ICFG"/>
    <property type="match status" value="1"/>
</dbReference>
<organism evidence="7 8">
    <name type="scientific">Seongchinamella unica</name>
    <dbReference type="NCBI Taxonomy" id="2547392"/>
    <lineage>
        <taxon>Bacteria</taxon>
        <taxon>Pseudomonadati</taxon>
        <taxon>Pseudomonadota</taxon>
        <taxon>Gammaproteobacteria</taxon>
        <taxon>Cellvibrionales</taxon>
        <taxon>Halieaceae</taxon>
        <taxon>Seongchinamella</taxon>
    </lineage>
</organism>